<protein>
    <submittedName>
        <fullName evidence="1">Uncharacterized protein</fullName>
    </submittedName>
</protein>
<dbReference type="STRING" id="1672749.BJF92_15635"/>
<dbReference type="RefSeq" id="WP_075634038.1">
    <property type="nucleotide sequence ID" value="NZ_MKIO01000022.1"/>
</dbReference>
<comment type="caution">
    <text evidence="1">The sequence shown here is derived from an EMBL/GenBank/DDBJ whole genome shotgun (WGS) entry which is preliminary data.</text>
</comment>
<organism evidence="1 2">
    <name type="scientific">Xaviernesmea rhizosphaerae</name>
    <dbReference type="NCBI Taxonomy" id="1672749"/>
    <lineage>
        <taxon>Bacteria</taxon>
        <taxon>Pseudomonadati</taxon>
        <taxon>Pseudomonadota</taxon>
        <taxon>Alphaproteobacteria</taxon>
        <taxon>Hyphomicrobiales</taxon>
        <taxon>Rhizobiaceae</taxon>
        <taxon>Rhizobium/Agrobacterium group</taxon>
        <taxon>Xaviernesmea</taxon>
    </lineage>
</organism>
<dbReference type="Proteomes" id="UP000186143">
    <property type="component" value="Unassembled WGS sequence"/>
</dbReference>
<name>A0A1Q9AM13_9HYPH</name>
<evidence type="ECO:0000313" key="2">
    <source>
        <dbReference type="Proteomes" id="UP000186143"/>
    </source>
</evidence>
<dbReference type="EMBL" id="MKIO01000022">
    <property type="protein sequence ID" value="OLP56318.1"/>
    <property type="molecule type" value="Genomic_DNA"/>
</dbReference>
<dbReference type="InterPro" id="IPR027417">
    <property type="entry name" value="P-loop_NTPase"/>
</dbReference>
<gene>
    <name evidence="1" type="ORF">BJF92_15635</name>
</gene>
<proteinExistence type="predicted"/>
<reference evidence="1 2" key="1">
    <citation type="submission" date="2016-09" db="EMBL/GenBank/DDBJ databases">
        <title>Rhizobium sp. nov., a novel species isolated from the rice rhizosphere.</title>
        <authorList>
            <person name="Zhao J."/>
            <person name="Zhang X."/>
        </authorList>
    </citation>
    <scope>NUCLEOTIDE SEQUENCE [LARGE SCALE GENOMIC DNA]</scope>
    <source>
        <strain evidence="1 2">MH17</strain>
    </source>
</reference>
<evidence type="ECO:0000313" key="1">
    <source>
        <dbReference type="EMBL" id="OLP56318.1"/>
    </source>
</evidence>
<dbReference type="SUPFAM" id="SSF52540">
    <property type="entry name" value="P-loop containing nucleoside triphosphate hydrolases"/>
    <property type="match status" value="1"/>
</dbReference>
<dbReference type="AlphaFoldDB" id="A0A1Q9AM13"/>
<sequence length="157" mass="17629">MANAIIILDEAQTLPRSLLLPMTRALVELVLRYGCTVVLCTATQPALARREGIDLGLPLDIDRELALDPESLARQLARTRIRHQSVLDDAALEAMLGAREQILVIVNSRRHALDLYRQVKPADFEGLVHLTTRRYASDRRRILAEVRRRLMTACPAG</sequence>
<dbReference type="OrthoDB" id="9810236at2"/>
<accession>A0A1Q9AM13</accession>